<sequence>MKSGAARGLSAPNRAVKIQLLSDLHLETESYQPLPAPGAELLVLAGDIDTTWRSFELFRGWPVPVLFVPGNHEFDRRDVDEAREALRAHVHGTGLRMLDDESIVVADAEGRRVRFVGSTRWCDFDAFGRAGRERAMRAGGYFQKVMQAERHGEPFGVDAVRALALESRAWLADELARTGDWDATVVITHFAPSLKSADPRYGRQPGTASFCNDDEELMPGAQLWLHGHLHCRHDYRLGGTRIASNARGHMKRGEADGFDGQRVIEVFEPA</sequence>
<dbReference type="InterPro" id="IPR004843">
    <property type="entry name" value="Calcineurin-like_PHP"/>
</dbReference>
<evidence type="ECO:0000313" key="2">
    <source>
        <dbReference type="EMBL" id="TCV01148.1"/>
    </source>
</evidence>
<accession>A0A4R3VC34</accession>
<comment type="caution">
    <text evidence="2">The sequence shown here is derived from an EMBL/GenBank/DDBJ whole genome shotgun (WGS) entry which is preliminary data.</text>
</comment>
<gene>
    <name evidence="2" type="ORF">EV671_100674</name>
</gene>
<dbReference type="GO" id="GO:0016787">
    <property type="term" value="F:hydrolase activity"/>
    <property type="evidence" value="ECO:0007669"/>
    <property type="project" value="InterPro"/>
</dbReference>
<dbReference type="Proteomes" id="UP000295110">
    <property type="component" value="Unassembled WGS sequence"/>
</dbReference>
<name>A0A4R3VC34_ROSSA</name>
<proteinExistence type="predicted"/>
<dbReference type="AlphaFoldDB" id="A0A4R3VC34"/>
<dbReference type="InterPro" id="IPR029052">
    <property type="entry name" value="Metallo-depent_PP-like"/>
</dbReference>
<dbReference type="SUPFAM" id="SSF56300">
    <property type="entry name" value="Metallo-dependent phosphatases"/>
    <property type="match status" value="1"/>
</dbReference>
<evidence type="ECO:0000313" key="3">
    <source>
        <dbReference type="Proteomes" id="UP000295110"/>
    </source>
</evidence>
<feature type="domain" description="Calcineurin-like phosphoesterase" evidence="1">
    <location>
        <begin position="35"/>
        <end position="231"/>
    </location>
</feature>
<protein>
    <submittedName>
        <fullName evidence="2">Calcineurin-like phosphoesterase family protein</fullName>
    </submittedName>
</protein>
<dbReference type="EMBL" id="SMBU01000006">
    <property type="protein sequence ID" value="TCV01148.1"/>
    <property type="molecule type" value="Genomic_DNA"/>
</dbReference>
<dbReference type="PANTHER" id="PTHR37844">
    <property type="entry name" value="SER/THR PROTEIN PHOSPHATASE SUPERFAMILY (AFU_ORTHOLOGUE AFUA_1G14840)"/>
    <property type="match status" value="1"/>
</dbReference>
<dbReference type="Pfam" id="PF00149">
    <property type="entry name" value="Metallophos"/>
    <property type="match status" value="1"/>
</dbReference>
<dbReference type="PANTHER" id="PTHR37844:SF2">
    <property type="entry name" value="SER_THR PROTEIN PHOSPHATASE SUPERFAMILY (AFU_ORTHOLOGUE AFUA_1G14840)"/>
    <property type="match status" value="1"/>
</dbReference>
<evidence type="ECO:0000259" key="1">
    <source>
        <dbReference type="Pfam" id="PF00149"/>
    </source>
</evidence>
<keyword evidence="3" id="KW-1185">Reference proteome</keyword>
<reference evidence="2 3" key="1">
    <citation type="submission" date="2019-03" db="EMBL/GenBank/DDBJ databases">
        <title>Genomic Encyclopedia of Type Strains, Phase IV (KMG-IV): sequencing the most valuable type-strain genomes for metagenomic binning, comparative biology and taxonomic classification.</title>
        <authorList>
            <person name="Goeker M."/>
        </authorList>
    </citation>
    <scope>NUCLEOTIDE SEQUENCE [LARGE SCALE GENOMIC DNA]</scope>
    <source>
        <strain evidence="2 3">DSM 654</strain>
    </source>
</reference>
<dbReference type="Gene3D" id="3.60.21.10">
    <property type="match status" value="1"/>
</dbReference>
<organism evidence="2 3">
    <name type="scientific">Roseateles saccharophilus</name>
    <name type="common">Pseudomonas saccharophila</name>
    <dbReference type="NCBI Taxonomy" id="304"/>
    <lineage>
        <taxon>Bacteria</taxon>
        <taxon>Pseudomonadati</taxon>
        <taxon>Pseudomonadota</taxon>
        <taxon>Betaproteobacteria</taxon>
        <taxon>Burkholderiales</taxon>
        <taxon>Sphaerotilaceae</taxon>
        <taxon>Roseateles</taxon>
    </lineage>
</organism>